<keyword evidence="2" id="KW-0862">Zinc</keyword>
<evidence type="ECO:0000256" key="3">
    <source>
        <dbReference type="PROSITE-ProRule" id="PRU00175"/>
    </source>
</evidence>
<evidence type="ECO:0000256" key="5">
    <source>
        <dbReference type="SAM" id="MobiDB-lite"/>
    </source>
</evidence>
<evidence type="ECO:0000313" key="7">
    <source>
        <dbReference type="EMBL" id="CAH3036606.1"/>
    </source>
</evidence>
<dbReference type="Gene3D" id="3.30.40.10">
    <property type="entry name" value="Zinc/RING finger domain, C3HC4 (zinc finger)"/>
    <property type="match status" value="1"/>
</dbReference>
<comment type="caution">
    <text evidence="7">The sequence shown here is derived from an EMBL/GenBank/DDBJ whole genome shotgun (WGS) entry which is preliminary data.</text>
</comment>
<accession>A0ABN8MV14</accession>
<feature type="coiled-coil region" evidence="4">
    <location>
        <begin position="731"/>
        <end position="758"/>
    </location>
</feature>
<evidence type="ECO:0000256" key="2">
    <source>
        <dbReference type="ARBA" id="ARBA00022833"/>
    </source>
</evidence>
<feature type="region of interest" description="Disordered" evidence="5">
    <location>
        <begin position="100"/>
        <end position="124"/>
    </location>
</feature>
<organism evidence="7 8">
    <name type="scientific">Porites lobata</name>
    <dbReference type="NCBI Taxonomy" id="104759"/>
    <lineage>
        <taxon>Eukaryota</taxon>
        <taxon>Metazoa</taxon>
        <taxon>Cnidaria</taxon>
        <taxon>Anthozoa</taxon>
        <taxon>Hexacorallia</taxon>
        <taxon>Scleractinia</taxon>
        <taxon>Fungiina</taxon>
        <taxon>Poritidae</taxon>
        <taxon>Porites</taxon>
    </lineage>
</organism>
<reference evidence="7 8" key="1">
    <citation type="submission" date="2022-05" db="EMBL/GenBank/DDBJ databases">
        <authorList>
            <consortium name="Genoscope - CEA"/>
            <person name="William W."/>
        </authorList>
    </citation>
    <scope>NUCLEOTIDE SEQUENCE [LARGE SCALE GENOMIC DNA]</scope>
</reference>
<dbReference type="Proteomes" id="UP001159405">
    <property type="component" value="Unassembled WGS sequence"/>
</dbReference>
<keyword evidence="1 3" id="KW-0479">Metal-binding</keyword>
<dbReference type="InterPro" id="IPR009689">
    <property type="entry name" value="DUF1280"/>
</dbReference>
<proteinExistence type="predicted"/>
<dbReference type="PANTHER" id="PTHR31424">
    <property type="entry name" value="PROTEIN CBG23806"/>
    <property type="match status" value="1"/>
</dbReference>
<evidence type="ECO:0000256" key="4">
    <source>
        <dbReference type="SAM" id="Coils"/>
    </source>
</evidence>
<protein>
    <recommendedName>
        <fullName evidence="6">RING-type domain-containing protein</fullName>
    </recommendedName>
</protein>
<feature type="region of interest" description="Disordered" evidence="5">
    <location>
        <begin position="278"/>
        <end position="309"/>
    </location>
</feature>
<feature type="domain" description="RING-type" evidence="6">
    <location>
        <begin position="179"/>
        <end position="220"/>
    </location>
</feature>
<sequence length="834" mass="94212">MANFGLSEHQRILEKLCRICGERLKKAKDKYENSFLCADKREIIFTAFGVKIRGDDLDKCPPKFCHKCYKLASRGGTRFAINAWPPHKRSGNCVICSSYKDQQKPGRKRKPKPGVKPKHDPGSKEQIEMVEGMSGTLSFQPDPNTLSFSEEVKNLKSYRGTEPLYPEQFVENIKHEYMCPICKEVLDQPVQTKCQTPHIFCASCLSFAFETCGSLCPVCRTAISLRSMAEFIEPAPFVLRTILSELDFQCPTCTHTIKLHHLPQHQESCIPNPVTTPTQNETPVQGAVSVTPPPPPPVTPPPALAAAPAVAEHVPAPAQLTEPGPATTYAEQLTVQQLLHSPQEVYTSLKKEVGLFIIQQFLSQSQDGTTILLKTGGQPLELVKRTRARKTTDEVTKKTVRQRSKVVADTRTAVSGGAAGTQLVDELKAMGRLEREALLKEALGKEFKITIPRGDILAMKADLGETWYKVRKLRRWFDQWGLSSESEKHQQKQVQSITDPANLVCEMVPFEFKKPGCNPEIKQAEFGYVADLNQFVQLHLDENEKNGRLTWNNAIPQQEVHLKLGGDAGGGSFKMAFQIANLQHPNSKTNTVVYAMFHAKDTWTNLKTALMKYREQVNILKEATWRGKKQIVFLFGDYEFLCKIFGTAGASGKYPCLWCLITYETMQLSCQDPRRGHIEKRNIKNIEEDYNKFVADGCVTSRQKFYHNVIHEKLLDIELEKVCVPGLHISLGVFKKLFDELENQCAELDKRIQMELAADSDRNDERILALRAAHQHYSQAQQLHEKANSLQELLNLQSLHSDVTIMPAFFTSMQNEIDRLLKDAKEEVTKQYIL</sequence>
<dbReference type="InterPro" id="IPR013083">
    <property type="entry name" value="Znf_RING/FYVE/PHD"/>
</dbReference>
<name>A0ABN8MV14_9CNID</name>
<keyword evidence="8" id="KW-1185">Reference proteome</keyword>
<keyword evidence="1 3" id="KW-0863">Zinc-finger</keyword>
<evidence type="ECO:0000256" key="1">
    <source>
        <dbReference type="ARBA" id="ARBA00022771"/>
    </source>
</evidence>
<evidence type="ECO:0000313" key="8">
    <source>
        <dbReference type="Proteomes" id="UP001159405"/>
    </source>
</evidence>
<evidence type="ECO:0000259" key="6">
    <source>
        <dbReference type="PROSITE" id="PS50089"/>
    </source>
</evidence>
<dbReference type="InterPro" id="IPR001841">
    <property type="entry name" value="Znf_RING"/>
</dbReference>
<keyword evidence="4" id="KW-0175">Coiled coil</keyword>
<dbReference type="Pfam" id="PF12560">
    <property type="entry name" value="RAG1_imp_bd"/>
    <property type="match status" value="1"/>
</dbReference>
<dbReference type="InterPro" id="IPR035714">
    <property type="entry name" value="RAG1_imp-bd"/>
</dbReference>
<feature type="compositionally biased region" description="Basic residues" evidence="5">
    <location>
        <begin position="105"/>
        <end position="116"/>
    </location>
</feature>
<feature type="compositionally biased region" description="Pro residues" evidence="5">
    <location>
        <begin position="291"/>
        <end position="303"/>
    </location>
</feature>
<dbReference type="EMBL" id="CALNXK010000004">
    <property type="protein sequence ID" value="CAH3036606.1"/>
    <property type="molecule type" value="Genomic_DNA"/>
</dbReference>
<dbReference type="PROSITE" id="PS50089">
    <property type="entry name" value="ZF_RING_2"/>
    <property type="match status" value="1"/>
</dbReference>
<dbReference type="Pfam" id="PF06918">
    <property type="entry name" value="DUF1280"/>
    <property type="match status" value="1"/>
</dbReference>
<dbReference type="PANTHER" id="PTHR31424:SF6">
    <property type="match status" value="1"/>
</dbReference>
<gene>
    <name evidence="7" type="ORF">PLOB_00031075</name>
</gene>
<dbReference type="SUPFAM" id="SSF57850">
    <property type="entry name" value="RING/U-box"/>
    <property type="match status" value="1"/>
</dbReference>